<keyword evidence="1" id="KW-0862">Zinc</keyword>
<keyword evidence="5" id="KW-1185">Reference proteome</keyword>
<dbReference type="GO" id="GO:0008270">
    <property type="term" value="F:zinc ion binding"/>
    <property type="evidence" value="ECO:0007669"/>
    <property type="project" value="UniProtKB-KW"/>
</dbReference>
<dbReference type="Pfam" id="PF00098">
    <property type="entry name" value="zf-CCHC"/>
    <property type="match status" value="1"/>
</dbReference>
<dbReference type="InterPro" id="IPR001878">
    <property type="entry name" value="Znf_CCHC"/>
</dbReference>
<dbReference type="PANTHER" id="PTHR11439">
    <property type="entry name" value="GAG-POL-RELATED RETROTRANSPOSON"/>
    <property type="match status" value="1"/>
</dbReference>
<dbReference type="Pfam" id="PF07727">
    <property type="entry name" value="RVT_2"/>
    <property type="match status" value="1"/>
</dbReference>
<dbReference type="EMBL" id="LSRX01001657">
    <property type="protein sequence ID" value="OLP78139.1"/>
    <property type="molecule type" value="Genomic_DNA"/>
</dbReference>
<accession>A0A1Q9C5D6</accession>
<feature type="domain" description="CCHC-type" evidence="3">
    <location>
        <begin position="389"/>
        <end position="402"/>
    </location>
</feature>
<dbReference type="PANTHER" id="PTHR11439:SF467">
    <property type="entry name" value="INTEGRASE CATALYTIC DOMAIN-CONTAINING PROTEIN"/>
    <property type="match status" value="1"/>
</dbReference>
<feature type="region of interest" description="Disordered" evidence="2">
    <location>
        <begin position="870"/>
        <end position="924"/>
    </location>
</feature>
<dbReference type="SUPFAM" id="SSF57756">
    <property type="entry name" value="Retrovirus zinc finger-like domains"/>
    <property type="match status" value="1"/>
</dbReference>
<proteinExistence type="predicted"/>
<feature type="compositionally biased region" description="Polar residues" evidence="2">
    <location>
        <begin position="491"/>
        <end position="508"/>
    </location>
</feature>
<feature type="region of interest" description="Disordered" evidence="2">
    <location>
        <begin position="473"/>
        <end position="534"/>
    </location>
</feature>
<keyword evidence="1" id="KW-0863">Zinc-finger</keyword>
<comment type="caution">
    <text evidence="4">The sequence shown here is derived from an EMBL/GenBank/DDBJ whole genome shotgun (WGS) entry which is preliminary data.</text>
</comment>
<dbReference type="OrthoDB" id="448915at2759"/>
<dbReference type="SUPFAM" id="SSF56672">
    <property type="entry name" value="DNA/RNA polymerases"/>
    <property type="match status" value="1"/>
</dbReference>
<feature type="compositionally biased region" description="Basic and acidic residues" evidence="2">
    <location>
        <begin position="907"/>
        <end position="919"/>
    </location>
</feature>
<dbReference type="SMART" id="SM00343">
    <property type="entry name" value="ZnF_C2HC"/>
    <property type="match status" value="1"/>
</dbReference>
<feature type="region of interest" description="Disordered" evidence="2">
    <location>
        <begin position="354"/>
        <end position="379"/>
    </location>
</feature>
<gene>
    <name evidence="4" type="ORF">AK812_SmicGene41726</name>
</gene>
<feature type="compositionally biased region" description="Low complexity" evidence="2">
    <location>
        <begin position="524"/>
        <end position="534"/>
    </location>
</feature>
<dbReference type="Proteomes" id="UP000186817">
    <property type="component" value="Unassembled WGS sequence"/>
</dbReference>
<evidence type="ECO:0000256" key="2">
    <source>
        <dbReference type="SAM" id="MobiDB-lite"/>
    </source>
</evidence>
<dbReference type="CDD" id="cd00303">
    <property type="entry name" value="retropepsin_like"/>
    <property type="match status" value="1"/>
</dbReference>
<sequence>MATFMWDVRELFLQYEAITNSALQVLPILLSPAILTNIQRLATFQESPWSGAYVTKSYTPEVQVMLMMLGTGLRLPMRAYGLPEGEFAGKLRLPLPPVFSGNPEDWEEWHWNFTIYVSLFDASISELLERAATSDAEILDTHFDMPGFSQERRAELLRFSRKLHVLLANLTSGAAKLVVRQNIRGNGFETWRRLLQKFSMPNAQREHALLAQVLDWKFNAHSFEQDFNAWETVKVRYETLTGTSLPDGVLIATLLNKTSGPLQQHLRLNSTSIRTYPQMREVIVSYFRSRLMLHGTASHTSASSQGPAPMDVGALKGKYGNFKGKKGKGKGFGFKGKGGKGGFGHWNFMKGKGKGGKTGMKGNFKGSGKGKGKEFGGKKGTSGKSNIVCWTCGQSGHTSRECHQQYRVSAIDETSVEDWLGDQDSWQDFGDAWDPSWDETSTWIGAIDDFGWPYSWDDDSWWTSGWSEEPWAYEQAPTSQQQAPQQATSSDTSNQAPVTPTTAQTSADKVSAVTVGEPPGLSLPTSKAKASPKPKASTASGLLLAAVTLGSVTSGSSFCIAPAMPMQNTSQAGLHQESTLLETLFTSGLSHLNTSFKDVFFEEHIASLTSVSPEWILFDSGAAAHCCPKNFAREWPLLPLQDRAPPLRSVTGQLLNIYGRRLVGMKIGDVEFHMHFYVTDIPYPIVSVGRLLAQNYTATLGKEMLTLHAPDGKNLPVEREGSLLFLKPEILPFVKQDFELVCVAFHENFSAEAESTVSAFKHVYYHADRWHFDTSRNVLVRYHKRPRKTLFVPSGTSDRPVALNKLAQERKTYVVDAQGNEKELVDNWVTSDEPTRALGYFWKGRTEFKLTTPPSQRPPARLLQKRSLLTPPAQEAPQTSSPAERASVSRAPVATESFRPETSLYPKRSDLQKSLREASDGNQASVRRFVTSQLQEPDPSTGLPYEHDFWLDTPLMWIRFHFVPRSTLFVPTEEELQGGPDAMQLGRERMTCLCTSDGDQWREDTWDFESEVSKRDVGFTFTGATCFAKPEEEISDPLPVPEVGEDTVARAPKTLRAPRAPTEQEREEHNLTHLPFRSWCHICVQAKSRQNHSKKLRMKQPVLQCDYSFMSDKGSDTQVTLLNARDVITGMSTSVVVPNKGHSVYAEAELRRFVLDIGRTFGILQCDPEPALKAVAESVTSEIGGLSLRNSPVEWKQAQGAVGQAQALLYSQVRALRLDFAERYDCEVPVTSPLFPWLVKHAQFLLNNFSVRTDGQTPYERRWDRKYTSAVCRFGEVVLFRLPGRVPKAEPAWEHALWLGRETTSDMHVVGNANGVFKTRSVRRLPAENQVSKELLESLKATPWDPRGRQEESANFILPAPQPESSDAVADAQGAQVASDTSGTKRGAETPLEEEPPQLRVRMEPAQGEKRELSADISSSSTKLQRISALVEDVVVDTSCVASVTTRDGLEVPVEVNVDRKEELQALRAAEPVVWYDTEFDKEQELLGMQKERESLEHFEVFEEKLVSECSEEQLRNAISTKWVKRPKGDGVRCRLCVRGFDQVIEDPDDTFASTPSLATLKLLLTLACTYNWFVLAGDVSTAFLHALLNDDVFVIPPGEFYPNGGVLWKLRRAMYGLKQSPKAWQLHFASVMADLGFKRLKSDANLYFHPEYKVYLLCYVDDVLLFGAKAPCEHLFAKLQDHLLLRKEGTLQPGESINFLGRCITRREDSIEVSMPTSYVDKILEEYDLLQCKASPVPGNESLRKKIEAEEPLSAVEHRKYRRIVGQLLWLSSIRPDIQYAVKELSRGLTSPTEDHQAKVKMLLRYLAGSKACVLTLRPRVKLRPEMSSLDVVAYVDSDWAGCVQTRKSTSGVSVFFNGCLIASQSRTQQTIATSSGEAELYSIGLGTSECLFLKSLLIEMNITSRVNIRVFTDSSAGKSMSTRFGASKKTRHVELRFLFMQELVQQGILQVKKDFMAAAAPLGCDFVPSLRCAMDSAWVYFGLFSGNFDGIRFLHGWFANFTPDYFLLYGNFGDLSLFRNFVFEMAPKAALLGLHSSALPAPSTSEEAEVTRDFRNFVEQHQFYVPNVNFARDEHPLRVQTRSLPAEVWLELRYSSSHFEAVCGLHPQDFVRLLRAADYLRVHFYGVEAARLLGRGREHLNWSHFAGMSYFSVDNVCYTHFKDVGDFLESLRQGRQVSKLLLPDTSEFRWIYAALGLRPGTDTPVVGALQATMLFPELFARSTSYVANETDFYLNFKASFLAPNFTDNYGQEPSVRLWFCTSLNLLLTLLARSNGLPLRLTHALQPFSEDMLNFCFCPRSALWLACFGLQLLLEASPAVAAPILQGGIGLLSFRMRSSEVLNFIESGHFRCWNRRYIDFFVNVPSRDFTVPPHCMTSLALIRLPANFQHFFDFAWSKTTHGYNRYMHVPVRTSDFARFENTSAEEKIRKVVTNRRKQFGQALADSSSFMCLIYLLFVWGQAARMTPERVADFDRLLMPELFIACRLFTGCIFCDHRKALGCEFFFIGLQFLNSRGSFTGGPLEVCLMLLSSVSRWVVWYALEHFVKQFTSLTIQSADTSASLAAFRAVLSSQCDAEAYLGEDLIFVDPSQKLAHFFGVKAEELQNRSLTQFLSHDDQARVWTLVSSSVAGLSSTNTGPGTARCLTVTLHTGDDRRVETQVCLSSVPATLGQAVSHVVALNEVKDQCVSPTPGSVDEIIPEDAADIADELMPAMDPAESTKPDHSAARVSLNAENLAFHAWSSEPNTPQPCGAVHSVTLRFDPSTMEGCAFKARMRVNSNL</sequence>
<evidence type="ECO:0000313" key="5">
    <source>
        <dbReference type="Proteomes" id="UP000186817"/>
    </source>
</evidence>
<reference evidence="4 5" key="1">
    <citation type="submission" date="2016-02" db="EMBL/GenBank/DDBJ databases">
        <title>Genome analysis of coral dinoflagellate symbionts highlights evolutionary adaptations to a symbiotic lifestyle.</title>
        <authorList>
            <person name="Aranda M."/>
            <person name="Li Y."/>
            <person name="Liew Y.J."/>
            <person name="Baumgarten S."/>
            <person name="Simakov O."/>
            <person name="Wilson M."/>
            <person name="Piel J."/>
            <person name="Ashoor H."/>
            <person name="Bougouffa S."/>
            <person name="Bajic V.B."/>
            <person name="Ryu T."/>
            <person name="Ravasi T."/>
            <person name="Bayer T."/>
            <person name="Micklem G."/>
            <person name="Kim H."/>
            <person name="Bhak J."/>
            <person name="Lajeunesse T.C."/>
            <person name="Voolstra C.R."/>
        </authorList>
    </citation>
    <scope>NUCLEOTIDE SEQUENCE [LARGE SCALE GENOMIC DNA]</scope>
    <source>
        <strain evidence="4 5">CCMP2467</strain>
    </source>
</reference>
<evidence type="ECO:0000256" key="1">
    <source>
        <dbReference type="PROSITE-ProRule" id="PRU00047"/>
    </source>
</evidence>
<dbReference type="GO" id="GO:0003676">
    <property type="term" value="F:nucleic acid binding"/>
    <property type="evidence" value="ECO:0007669"/>
    <property type="project" value="InterPro"/>
</dbReference>
<dbReference type="PROSITE" id="PS50158">
    <property type="entry name" value="ZF_CCHC"/>
    <property type="match status" value="1"/>
</dbReference>
<name>A0A1Q9C5D6_SYMMI</name>
<feature type="compositionally biased region" description="Low complexity" evidence="2">
    <location>
        <begin position="475"/>
        <end position="490"/>
    </location>
</feature>
<feature type="compositionally biased region" description="Low complexity" evidence="2">
    <location>
        <begin position="1365"/>
        <end position="1380"/>
    </location>
</feature>
<dbReference type="InterPro" id="IPR013103">
    <property type="entry name" value="RVT_2"/>
</dbReference>
<organism evidence="4 5">
    <name type="scientific">Symbiodinium microadriaticum</name>
    <name type="common">Dinoflagellate</name>
    <name type="synonym">Zooxanthella microadriatica</name>
    <dbReference type="NCBI Taxonomy" id="2951"/>
    <lineage>
        <taxon>Eukaryota</taxon>
        <taxon>Sar</taxon>
        <taxon>Alveolata</taxon>
        <taxon>Dinophyceae</taxon>
        <taxon>Suessiales</taxon>
        <taxon>Symbiodiniaceae</taxon>
        <taxon>Symbiodinium</taxon>
    </lineage>
</organism>
<evidence type="ECO:0000259" key="3">
    <source>
        <dbReference type="PROSITE" id="PS50158"/>
    </source>
</evidence>
<dbReference type="CDD" id="cd09272">
    <property type="entry name" value="RNase_HI_RT_Ty1"/>
    <property type="match status" value="1"/>
</dbReference>
<feature type="region of interest" description="Disordered" evidence="2">
    <location>
        <begin position="1359"/>
        <end position="1396"/>
    </location>
</feature>
<dbReference type="InterPro" id="IPR043502">
    <property type="entry name" value="DNA/RNA_pol_sf"/>
</dbReference>
<evidence type="ECO:0000313" key="4">
    <source>
        <dbReference type="EMBL" id="OLP78139.1"/>
    </source>
</evidence>
<keyword evidence="1" id="KW-0479">Metal-binding</keyword>
<dbReference type="InterPro" id="IPR036875">
    <property type="entry name" value="Znf_CCHC_sf"/>
</dbReference>
<protein>
    <submittedName>
        <fullName evidence="4">Retrovirus-related Pol polyprotein from transposon TNT 1-94</fullName>
    </submittedName>
</protein>